<accession>A0A922I3J3</accession>
<evidence type="ECO:0000313" key="1">
    <source>
        <dbReference type="EMBL" id="KAH9521857.1"/>
    </source>
</evidence>
<organism evidence="1 2">
    <name type="scientific">Dermatophagoides farinae</name>
    <name type="common">American house dust mite</name>
    <dbReference type="NCBI Taxonomy" id="6954"/>
    <lineage>
        <taxon>Eukaryota</taxon>
        <taxon>Metazoa</taxon>
        <taxon>Ecdysozoa</taxon>
        <taxon>Arthropoda</taxon>
        <taxon>Chelicerata</taxon>
        <taxon>Arachnida</taxon>
        <taxon>Acari</taxon>
        <taxon>Acariformes</taxon>
        <taxon>Sarcoptiformes</taxon>
        <taxon>Astigmata</taxon>
        <taxon>Psoroptidia</taxon>
        <taxon>Analgoidea</taxon>
        <taxon>Pyroglyphidae</taxon>
        <taxon>Dermatophagoidinae</taxon>
        <taxon>Dermatophagoides</taxon>
    </lineage>
</organism>
<gene>
    <name evidence="1" type="ORF">DERF_005481</name>
</gene>
<reference evidence="1" key="2">
    <citation type="journal article" date="2022" name="Res Sq">
        <title>Comparative Genomics Reveals Insights into the Divergent Evolution of Astigmatic Mites and Household Pest Adaptations.</title>
        <authorList>
            <person name="Xiong Q."/>
            <person name="Wan A.T.-Y."/>
            <person name="Liu X.-Y."/>
            <person name="Fung C.S.-H."/>
            <person name="Xiao X."/>
            <person name="Malainual N."/>
            <person name="Hou J."/>
            <person name="Wang L."/>
            <person name="Wang M."/>
            <person name="Yang K."/>
            <person name="Cui Y."/>
            <person name="Leung E."/>
            <person name="Nong W."/>
            <person name="Shin S.-K."/>
            <person name="Au S."/>
            <person name="Jeong K.Y."/>
            <person name="Chew F.T."/>
            <person name="Hui J."/>
            <person name="Leung T.F."/>
            <person name="Tungtrongchitr A."/>
            <person name="Zhong N."/>
            <person name="Liu Z."/>
            <person name="Tsui S."/>
        </authorList>
    </citation>
    <scope>NUCLEOTIDE SEQUENCE</scope>
    <source>
        <strain evidence="1">Derf</strain>
        <tissue evidence="1">Whole organism</tissue>
    </source>
</reference>
<evidence type="ECO:0000313" key="2">
    <source>
        <dbReference type="Proteomes" id="UP000790347"/>
    </source>
</evidence>
<protein>
    <submittedName>
        <fullName evidence="1">Uncharacterized protein</fullName>
    </submittedName>
</protein>
<proteinExistence type="predicted"/>
<sequence>MFLERYPVNSPIYKQMFFVDGNIANNASLLAETAKRTSALILDQNAQFGSIMSQYGKIEIFLEYSFTLSTKTWARSLSPGMARTAGFVGWNVMLV</sequence>
<name>A0A922I3J3_DERFA</name>
<reference evidence="1" key="1">
    <citation type="submission" date="2013-05" db="EMBL/GenBank/DDBJ databases">
        <authorList>
            <person name="Yim A.K.Y."/>
            <person name="Chan T.F."/>
            <person name="Ji K.M."/>
            <person name="Liu X.Y."/>
            <person name="Zhou J.W."/>
            <person name="Li R.Q."/>
            <person name="Yang K.Y."/>
            <person name="Li J."/>
            <person name="Li M."/>
            <person name="Law P.T.W."/>
            <person name="Wu Y.L."/>
            <person name="Cai Z.L."/>
            <person name="Qin H."/>
            <person name="Bao Y."/>
            <person name="Leung R.K.K."/>
            <person name="Ng P.K.S."/>
            <person name="Zou J."/>
            <person name="Zhong X.J."/>
            <person name="Ran P.X."/>
            <person name="Zhong N.S."/>
            <person name="Liu Z.G."/>
            <person name="Tsui S.K.W."/>
        </authorList>
    </citation>
    <scope>NUCLEOTIDE SEQUENCE</scope>
    <source>
        <strain evidence="1">Derf</strain>
        <tissue evidence="1">Whole organism</tissue>
    </source>
</reference>
<comment type="caution">
    <text evidence="1">The sequence shown here is derived from an EMBL/GenBank/DDBJ whole genome shotgun (WGS) entry which is preliminary data.</text>
</comment>
<keyword evidence="2" id="KW-1185">Reference proteome</keyword>
<dbReference type="EMBL" id="ASGP02000002">
    <property type="protein sequence ID" value="KAH9521857.1"/>
    <property type="molecule type" value="Genomic_DNA"/>
</dbReference>
<dbReference type="Proteomes" id="UP000790347">
    <property type="component" value="Unassembled WGS sequence"/>
</dbReference>
<dbReference type="AlphaFoldDB" id="A0A922I3J3"/>